<dbReference type="GO" id="GO:0000976">
    <property type="term" value="F:transcription cis-regulatory region binding"/>
    <property type="evidence" value="ECO:0007669"/>
    <property type="project" value="TreeGrafter"/>
</dbReference>
<evidence type="ECO:0000313" key="7">
    <source>
        <dbReference type="EMBL" id="VYS81734.1"/>
    </source>
</evidence>
<dbReference type="PANTHER" id="PTHR30126:SF4">
    <property type="entry name" value="LYSR FAMILY TRANSCRIPTIONAL REGULATOR"/>
    <property type="match status" value="1"/>
</dbReference>
<evidence type="ECO:0000313" key="8">
    <source>
        <dbReference type="Proteomes" id="UP000245995"/>
    </source>
</evidence>
<accession>A0A6N2RMB6</accession>
<evidence type="ECO:0000256" key="3">
    <source>
        <dbReference type="ARBA" id="ARBA00023125"/>
    </source>
</evidence>
<dbReference type="Proteomes" id="UP000245995">
    <property type="component" value="Chromosome CITRO92"/>
</dbReference>
<dbReference type="EMBL" id="CACRTI010000001">
    <property type="protein sequence ID" value="VYS81734.1"/>
    <property type="molecule type" value="Genomic_DNA"/>
</dbReference>
<organism evidence="7">
    <name type="scientific">Citrobacter amalonaticus</name>
    <dbReference type="NCBI Taxonomy" id="35703"/>
    <lineage>
        <taxon>Bacteria</taxon>
        <taxon>Pseudomonadati</taxon>
        <taxon>Pseudomonadota</taxon>
        <taxon>Gammaproteobacteria</taxon>
        <taxon>Enterobacterales</taxon>
        <taxon>Enterobacteriaceae</taxon>
        <taxon>Citrobacter</taxon>
    </lineage>
</organism>
<dbReference type="PANTHER" id="PTHR30126">
    <property type="entry name" value="HTH-TYPE TRANSCRIPTIONAL REGULATOR"/>
    <property type="match status" value="1"/>
</dbReference>
<dbReference type="InterPro" id="IPR036390">
    <property type="entry name" value="WH_DNA-bd_sf"/>
</dbReference>
<comment type="similarity">
    <text evidence="1">Belongs to the LysR transcriptional regulatory family.</text>
</comment>
<gene>
    <name evidence="7" type="primary">allS_1</name>
    <name evidence="6" type="synonym">yeeY</name>
    <name evidence="7" type="ORF">CALFYP1_00140</name>
    <name evidence="6" type="ORF">CITRO92_2452</name>
</gene>
<dbReference type="PROSITE" id="PS50931">
    <property type="entry name" value="HTH_LYSR"/>
    <property type="match status" value="1"/>
</dbReference>
<dbReference type="InterPro" id="IPR000847">
    <property type="entry name" value="LysR_HTH_N"/>
</dbReference>
<dbReference type="Gene3D" id="1.10.10.10">
    <property type="entry name" value="Winged helix-like DNA-binding domain superfamily/Winged helix DNA-binding domain"/>
    <property type="match status" value="1"/>
</dbReference>
<protein>
    <submittedName>
        <fullName evidence="7">HTH-type transcriptional activator AllS</fullName>
    </submittedName>
    <submittedName>
        <fullName evidence="6">Uncharacterized HTH-type transcriptional regulator YeeY</fullName>
    </submittedName>
</protein>
<dbReference type="InterPro" id="IPR005119">
    <property type="entry name" value="LysR_subst-bd"/>
</dbReference>
<evidence type="ECO:0000256" key="1">
    <source>
        <dbReference type="ARBA" id="ARBA00009437"/>
    </source>
</evidence>
<keyword evidence="3" id="KW-0238">DNA-binding</keyword>
<dbReference type="GO" id="GO:0003700">
    <property type="term" value="F:DNA-binding transcription factor activity"/>
    <property type="evidence" value="ECO:0007669"/>
    <property type="project" value="InterPro"/>
</dbReference>
<dbReference type="AlphaFoldDB" id="A0A6N2RMB6"/>
<reference evidence="6 8" key="1">
    <citation type="submission" date="2016-04" db="EMBL/GenBank/DDBJ databases">
        <authorList>
            <person name="Regsiter A."/>
            <person name="William W."/>
        </authorList>
    </citation>
    <scope>NUCLEOTIDE SEQUENCE [LARGE SCALE GENOMIC DNA]</scope>
    <source>
        <strain evidence="6 8">92</strain>
    </source>
</reference>
<evidence type="ECO:0000256" key="4">
    <source>
        <dbReference type="ARBA" id="ARBA00023163"/>
    </source>
</evidence>
<keyword evidence="2" id="KW-0805">Transcription regulation</keyword>
<feature type="domain" description="HTH lysR-type" evidence="5">
    <location>
        <begin position="33"/>
        <end position="90"/>
    </location>
</feature>
<proteinExistence type="inferred from homology"/>
<reference evidence="7" key="2">
    <citation type="submission" date="2019-11" db="EMBL/GenBank/DDBJ databases">
        <authorList>
            <person name="Feng L."/>
        </authorList>
    </citation>
    <scope>NUCLEOTIDE SEQUENCE</scope>
    <source>
        <strain evidence="7">CAmalonaticusLFYP1</strain>
    </source>
</reference>
<evidence type="ECO:0000256" key="2">
    <source>
        <dbReference type="ARBA" id="ARBA00023015"/>
    </source>
</evidence>
<dbReference type="InterPro" id="IPR036388">
    <property type="entry name" value="WH-like_DNA-bd_sf"/>
</dbReference>
<dbReference type="SUPFAM" id="SSF53850">
    <property type="entry name" value="Periplasmic binding protein-like II"/>
    <property type="match status" value="1"/>
</dbReference>
<evidence type="ECO:0000313" key="6">
    <source>
        <dbReference type="EMBL" id="SAZ53323.1"/>
    </source>
</evidence>
<sequence>MRIFRLIYSLVLFIAIRYNSEVYFQGYIQPMRINLDVLLILDAIDKYGTFAAAAESLFKTPAALSYMIQKLEKDLNIELLDRSGHRAKFTDTGLMMLEKGRLLLSAAKDLEKQALQLSSGWEKELVIALDVSFPFEVVLPLIDAFHALNKQTLLKFSYHTLAGSWEELTHNGADIILGAINEPPTSAAWSYKMLGTLDNVFVVAPNHPLAALSDRLTNEQLCLHRAIVISDSARFCHPLQTNLMEEQPQIHVDDFHSKVALLRAGMGCGFLPRHIASPWLATGELVEKSVISFREKDVAYMAWRDGSHGLAQQWWRETLLASRDIAQLYQ</sequence>
<dbReference type="Pfam" id="PF00126">
    <property type="entry name" value="HTH_1"/>
    <property type="match status" value="1"/>
</dbReference>
<dbReference type="SUPFAM" id="SSF46785">
    <property type="entry name" value="Winged helix' DNA-binding domain"/>
    <property type="match status" value="1"/>
</dbReference>
<name>A0A6N2RMB6_CITAM</name>
<evidence type="ECO:0000259" key="5">
    <source>
        <dbReference type="PROSITE" id="PS50931"/>
    </source>
</evidence>
<dbReference type="Gene3D" id="3.40.190.290">
    <property type="match status" value="1"/>
</dbReference>
<keyword evidence="4" id="KW-0804">Transcription</keyword>
<dbReference type="EMBL" id="LT556085">
    <property type="protein sequence ID" value="SAZ53323.1"/>
    <property type="molecule type" value="Genomic_DNA"/>
</dbReference>
<dbReference type="Pfam" id="PF03466">
    <property type="entry name" value="LysR_substrate"/>
    <property type="match status" value="1"/>
</dbReference>